<dbReference type="InterPro" id="IPR036388">
    <property type="entry name" value="WH-like_DNA-bd_sf"/>
</dbReference>
<dbReference type="PATRIC" id="fig|1605367.3.peg.1793"/>
<name>A0A0P7C0H8_9BACT</name>
<evidence type="ECO:0000313" key="5">
    <source>
        <dbReference type="EMBL" id="KPM50118.1"/>
    </source>
</evidence>
<dbReference type="RefSeq" id="WP_055145066.1">
    <property type="nucleotide sequence ID" value="NZ_JXSZ01000005.1"/>
</dbReference>
<dbReference type="Proteomes" id="UP000050454">
    <property type="component" value="Unassembled WGS sequence"/>
</dbReference>
<comment type="caution">
    <text evidence="5">The sequence shown here is derived from an EMBL/GenBank/DDBJ whole genome shotgun (WGS) entry which is preliminary data.</text>
</comment>
<dbReference type="SUPFAM" id="SSF46785">
    <property type="entry name" value="Winged helix' DNA-binding domain"/>
    <property type="match status" value="1"/>
</dbReference>
<accession>A0A0P7C0H8</accession>
<evidence type="ECO:0000313" key="6">
    <source>
        <dbReference type="Proteomes" id="UP000050454"/>
    </source>
</evidence>
<protein>
    <submittedName>
        <fullName evidence="5">Transcriptional regulator</fullName>
    </submittedName>
</protein>
<dbReference type="Gene3D" id="3.40.50.2300">
    <property type="match status" value="2"/>
</dbReference>
<dbReference type="CDD" id="cd07377">
    <property type="entry name" value="WHTH_GntR"/>
    <property type="match status" value="1"/>
</dbReference>
<keyword evidence="3" id="KW-0804">Transcription</keyword>
<evidence type="ECO:0000256" key="2">
    <source>
        <dbReference type="ARBA" id="ARBA00023125"/>
    </source>
</evidence>
<gene>
    <name evidence="5" type="ORF">AFM12_02250</name>
</gene>
<dbReference type="InterPro" id="IPR028082">
    <property type="entry name" value="Peripla_BP_I"/>
</dbReference>
<dbReference type="Gene3D" id="1.10.10.10">
    <property type="entry name" value="Winged helix-like DNA-binding domain superfamily/Winged helix DNA-binding domain"/>
    <property type="match status" value="1"/>
</dbReference>
<dbReference type="PROSITE" id="PS50949">
    <property type="entry name" value="HTH_GNTR"/>
    <property type="match status" value="1"/>
</dbReference>
<dbReference type="Pfam" id="PF00392">
    <property type="entry name" value="GntR"/>
    <property type="match status" value="1"/>
</dbReference>
<dbReference type="AlphaFoldDB" id="A0A0P7C0H8"/>
<reference evidence="5 6" key="1">
    <citation type="submission" date="2015-07" db="EMBL/GenBank/DDBJ databases">
        <title>The draft genome sequence of Leadbetterella sp. JN14-9.</title>
        <authorList>
            <person name="Liu Y."/>
            <person name="Du J."/>
            <person name="Shao Z."/>
        </authorList>
    </citation>
    <scope>NUCLEOTIDE SEQUENCE [LARGE SCALE GENOMIC DNA]</scope>
    <source>
        <strain evidence="5 6">JN14-9</strain>
    </source>
</reference>
<evidence type="ECO:0000256" key="3">
    <source>
        <dbReference type="ARBA" id="ARBA00023163"/>
    </source>
</evidence>
<feature type="domain" description="HTH gntR-type" evidence="4">
    <location>
        <begin position="18"/>
        <end position="86"/>
    </location>
</feature>
<dbReference type="STRING" id="1605367.AFM12_02250"/>
<keyword evidence="6" id="KW-1185">Reference proteome</keyword>
<sequence>MDRINVLELIKIDDYSVTPKYQQLGNAILDGIRKGLIKKDDMMPSINEVSFEFDISRVTVEKGYNELRKMGILDSVPGKGYYIKSIDVSQHLSIFLLFNKLSQHKKIIYDTLTAELGDQAAIDFYVYNNDLGLFHKILNKRKNDYTHFVIIPHFIEGEDKAPEIINSLPKDKLILVDKLLKNVSGEFGAVYENFDKNIFDALLEAKERLTKYKTLNLIFPENSYYPKEIIRGFENFCSDFAFDFKIIHTISEEEIMPGNVYINLMEDDLIILIDKVLSTRLQVGKDVGIISYNETPLKRFILNGLSTMSTDFEAMGKSIAKLILEKPGEHIENPFKLTLRDSL</sequence>
<dbReference type="GO" id="GO:0003677">
    <property type="term" value="F:DNA binding"/>
    <property type="evidence" value="ECO:0007669"/>
    <property type="project" value="UniProtKB-KW"/>
</dbReference>
<dbReference type="SUPFAM" id="SSF53822">
    <property type="entry name" value="Periplasmic binding protein-like I"/>
    <property type="match status" value="1"/>
</dbReference>
<evidence type="ECO:0000259" key="4">
    <source>
        <dbReference type="PROSITE" id="PS50949"/>
    </source>
</evidence>
<dbReference type="OrthoDB" id="742238at2"/>
<dbReference type="InterPro" id="IPR000524">
    <property type="entry name" value="Tscrpt_reg_HTH_GntR"/>
</dbReference>
<dbReference type="GO" id="GO:0003700">
    <property type="term" value="F:DNA-binding transcription factor activity"/>
    <property type="evidence" value="ECO:0007669"/>
    <property type="project" value="InterPro"/>
</dbReference>
<dbReference type="InterPro" id="IPR036390">
    <property type="entry name" value="WH_DNA-bd_sf"/>
</dbReference>
<dbReference type="PANTHER" id="PTHR38445">
    <property type="entry name" value="HTH-TYPE TRANSCRIPTIONAL REPRESSOR YTRA"/>
    <property type="match status" value="1"/>
</dbReference>
<proteinExistence type="predicted"/>
<keyword evidence="2" id="KW-0238">DNA-binding</keyword>
<evidence type="ECO:0000256" key="1">
    <source>
        <dbReference type="ARBA" id="ARBA00023015"/>
    </source>
</evidence>
<dbReference type="EMBL" id="LGTQ01000005">
    <property type="protein sequence ID" value="KPM50118.1"/>
    <property type="molecule type" value="Genomic_DNA"/>
</dbReference>
<organism evidence="5 6">
    <name type="scientific">Jiulongibacter sediminis</name>
    <dbReference type="NCBI Taxonomy" id="1605367"/>
    <lineage>
        <taxon>Bacteria</taxon>
        <taxon>Pseudomonadati</taxon>
        <taxon>Bacteroidota</taxon>
        <taxon>Cytophagia</taxon>
        <taxon>Cytophagales</taxon>
        <taxon>Leadbetterellaceae</taxon>
        <taxon>Jiulongibacter</taxon>
    </lineage>
</organism>
<dbReference type="SMART" id="SM00345">
    <property type="entry name" value="HTH_GNTR"/>
    <property type="match status" value="1"/>
</dbReference>
<keyword evidence="1" id="KW-0805">Transcription regulation</keyword>
<dbReference type="PANTHER" id="PTHR38445:SF10">
    <property type="entry name" value="GNTR-FAMILY TRANSCRIPTIONAL REGULATOR"/>
    <property type="match status" value="1"/>
</dbReference>